<dbReference type="Proteomes" id="UP000789759">
    <property type="component" value="Unassembled WGS sequence"/>
</dbReference>
<dbReference type="OrthoDB" id="2434645at2759"/>
<gene>
    <name evidence="1" type="ORF">CPELLU_LOCUS15809</name>
</gene>
<protein>
    <submittedName>
        <fullName evidence="1">5881_t:CDS:1</fullName>
    </submittedName>
</protein>
<evidence type="ECO:0000313" key="1">
    <source>
        <dbReference type="EMBL" id="CAG8769883.1"/>
    </source>
</evidence>
<reference evidence="1" key="1">
    <citation type="submission" date="2021-06" db="EMBL/GenBank/DDBJ databases">
        <authorList>
            <person name="Kallberg Y."/>
            <person name="Tangrot J."/>
            <person name="Rosling A."/>
        </authorList>
    </citation>
    <scope>NUCLEOTIDE SEQUENCE</scope>
    <source>
        <strain evidence="1">FL966</strain>
    </source>
</reference>
<feature type="non-terminal residue" evidence="1">
    <location>
        <position position="162"/>
    </location>
</feature>
<dbReference type="AlphaFoldDB" id="A0A9N9NWA3"/>
<dbReference type="EMBL" id="CAJVQA010021611">
    <property type="protein sequence ID" value="CAG8769883.1"/>
    <property type="molecule type" value="Genomic_DNA"/>
</dbReference>
<proteinExistence type="predicted"/>
<accession>A0A9N9NWA3</accession>
<keyword evidence="2" id="KW-1185">Reference proteome</keyword>
<sequence>MSSNNIDDEESVLAFGFEITNSNKQQKAFASCERVFSTLKWIYGKKKTYLVFEKVESLAKIHQYYTTYVKEEIFYIDYELTLEDILIVANKTGKLDSNDSNKDFDKDYVENSKVEFELYNKILKLKEAFNFDHKIFKENDKNNNVNSSFENVVKENPNYNYN</sequence>
<evidence type="ECO:0000313" key="2">
    <source>
        <dbReference type="Proteomes" id="UP000789759"/>
    </source>
</evidence>
<organism evidence="1 2">
    <name type="scientific">Cetraspora pellucida</name>
    <dbReference type="NCBI Taxonomy" id="1433469"/>
    <lineage>
        <taxon>Eukaryota</taxon>
        <taxon>Fungi</taxon>
        <taxon>Fungi incertae sedis</taxon>
        <taxon>Mucoromycota</taxon>
        <taxon>Glomeromycotina</taxon>
        <taxon>Glomeromycetes</taxon>
        <taxon>Diversisporales</taxon>
        <taxon>Gigasporaceae</taxon>
        <taxon>Cetraspora</taxon>
    </lineage>
</organism>
<name>A0A9N9NWA3_9GLOM</name>
<comment type="caution">
    <text evidence="1">The sequence shown here is derived from an EMBL/GenBank/DDBJ whole genome shotgun (WGS) entry which is preliminary data.</text>
</comment>